<dbReference type="Proteomes" id="UP001305779">
    <property type="component" value="Unassembled WGS sequence"/>
</dbReference>
<evidence type="ECO:0000259" key="8">
    <source>
        <dbReference type="PROSITE" id="PS51405"/>
    </source>
</evidence>
<evidence type="ECO:0000256" key="2">
    <source>
        <dbReference type="ARBA" id="ARBA00022559"/>
    </source>
</evidence>
<dbReference type="Pfam" id="PF01328">
    <property type="entry name" value="Peroxidase_2"/>
    <property type="match status" value="1"/>
</dbReference>
<comment type="cofactor">
    <cofactor evidence="1">
        <name>heme b</name>
        <dbReference type="ChEBI" id="CHEBI:60344"/>
    </cofactor>
</comment>
<accession>A0ABR0EAC3</accession>
<gene>
    <name evidence="9" type="ORF">PRZ48_011057</name>
</gene>
<dbReference type="Gene3D" id="1.10.489.10">
    <property type="entry name" value="Chloroperoxidase-like"/>
    <property type="match status" value="1"/>
</dbReference>
<evidence type="ECO:0000313" key="10">
    <source>
        <dbReference type="Proteomes" id="UP001305779"/>
    </source>
</evidence>
<dbReference type="PANTHER" id="PTHR33577">
    <property type="entry name" value="STERIGMATOCYSTIN BIOSYNTHESIS PEROXIDASE STCC-RELATED"/>
    <property type="match status" value="1"/>
</dbReference>
<evidence type="ECO:0000313" key="9">
    <source>
        <dbReference type="EMBL" id="KAK4498399.1"/>
    </source>
</evidence>
<evidence type="ECO:0000256" key="4">
    <source>
        <dbReference type="ARBA" id="ARBA00022723"/>
    </source>
</evidence>
<reference evidence="9 10" key="1">
    <citation type="journal article" date="2023" name="G3 (Bethesda)">
        <title>A chromosome-level genome assembly of Zasmidium syzygii isolated from banana leaves.</title>
        <authorList>
            <person name="van Westerhoven A.C."/>
            <person name="Mehrabi R."/>
            <person name="Talebi R."/>
            <person name="Steentjes M.B.F."/>
            <person name="Corcolon B."/>
            <person name="Chong P.A."/>
            <person name="Kema G.H.J."/>
            <person name="Seidl M.F."/>
        </authorList>
    </citation>
    <scope>NUCLEOTIDE SEQUENCE [LARGE SCALE GENOMIC DNA]</scope>
    <source>
        <strain evidence="9 10">P124</strain>
    </source>
</reference>
<comment type="caution">
    <text evidence="9">The sequence shown here is derived from an EMBL/GenBank/DDBJ whole genome shotgun (WGS) entry which is preliminary data.</text>
</comment>
<evidence type="ECO:0000256" key="5">
    <source>
        <dbReference type="ARBA" id="ARBA00023002"/>
    </source>
</evidence>
<keyword evidence="6" id="KW-0408">Iron</keyword>
<dbReference type="PROSITE" id="PS51405">
    <property type="entry name" value="HEME_HALOPEROXIDASE"/>
    <property type="match status" value="1"/>
</dbReference>
<proteinExistence type="inferred from homology"/>
<evidence type="ECO:0000256" key="7">
    <source>
        <dbReference type="ARBA" id="ARBA00025795"/>
    </source>
</evidence>
<organism evidence="9 10">
    <name type="scientific">Zasmidium cellare</name>
    <name type="common">Wine cellar mold</name>
    <name type="synonym">Racodium cellare</name>
    <dbReference type="NCBI Taxonomy" id="395010"/>
    <lineage>
        <taxon>Eukaryota</taxon>
        <taxon>Fungi</taxon>
        <taxon>Dikarya</taxon>
        <taxon>Ascomycota</taxon>
        <taxon>Pezizomycotina</taxon>
        <taxon>Dothideomycetes</taxon>
        <taxon>Dothideomycetidae</taxon>
        <taxon>Mycosphaerellales</taxon>
        <taxon>Mycosphaerellaceae</taxon>
        <taxon>Zasmidium</taxon>
    </lineage>
</organism>
<dbReference type="PANTHER" id="PTHR33577:SF1">
    <property type="entry name" value="HEME HALOPEROXIDASE FAMILY PROFILE DOMAIN-CONTAINING PROTEIN"/>
    <property type="match status" value="1"/>
</dbReference>
<comment type="similarity">
    <text evidence="7">Belongs to the chloroperoxidase family.</text>
</comment>
<sequence>MDHVMAQRNAEAAPDSPLVARKTTCDFTGYKCPAVKAAQPGQALLAARGNCGISSCLGIFTPDQLVSTSGENAYQKPGPTDIRGPCPGLNAAANHGYLYRTGTPDRANTIAGLNAAFGMGVDLAEALAELSIAQFGDEVSGRWSIGGPVPNVAVNTPLNTGISYAHNNYESDASIVRCDAYLNNGDAHSVIVSRFTEMYESRLVAGRGAVPGNMADSGYTLDSFAQDYLCKSQWSIDTNPIYVSAPFAGTLVAPAAYNFVINSTSSPPRNPTLTNQNTNPPPPVMSNHSATNPEGWLSPSVFKSFFAITGDYPNFTWLPGQERIPENCYPDALRLGCNNGKVGTYVQGDPSGVLGELGSVDPDIGAIFMQPAGTLPANCPGVAYNPRGLD</sequence>
<dbReference type="EMBL" id="JAXOVC010000008">
    <property type="protein sequence ID" value="KAK4498399.1"/>
    <property type="molecule type" value="Genomic_DNA"/>
</dbReference>
<keyword evidence="10" id="KW-1185">Reference proteome</keyword>
<evidence type="ECO:0000256" key="6">
    <source>
        <dbReference type="ARBA" id="ARBA00023004"/>
    </source>
</evidence>
<dbReference type="InterPro" id="IPR036851">
    <property type="entry name" value="Chloroperoxidase-like_sf"/>
</dbReference>
<evidence type="ECO:0000256" key="3">
    <source>
        <dbReference type="ARBA" id="ARBA00022617"/>
    </source>
</evidence>
<keyword evidence="2" id="KW-0575">Peroxidase</keyword>
<dbReference type="SUPFAM" id="SSF47571">
    <property type="entry name" value="Cloroperoxidase"/>
    <property type="match status" value="1"/>
</dbReference>
<keyword evidence="4" id="KW-0479">Metal-binding</keyword>
<keyword evidence="3" id="KW-0349">Heme</keyword>
<evidence type="ECO:0000256" key="1">
    <source>
        <dbReference type="ARBA" id="ARBA00001970"/>
    </source>
</evidence>
<keyword evidence="5" id="KW-0560">Oxidoreductase</keyword>
<dbReference type="InterPro" id="IPR000028">
    <property type="entry name" value="Chloroperoxidase"/>
</dbReference>
<protein>
    <recommendedName>
        <fullName evidence="8">Heme haloperoxidase family profile domain-containing protein</fullName>
    </recommendedName>
</protein>
<feature type="domain" description="Heme haloperoxidase family profile" evidence="8">
    <location>
        <begin position="70"/>
        <end position="334"/>
    </location>
</feature>
<name>A0ABR0EAC3_ZASCE</name>